<evidence type="ECO:0000313" key="9">
    <source>
        <dbReference type="EMBL" id="GMT10918.1"/>
    </source>
</evidence>
<feature type="domain" description="Peptidase C1A papain C-terminal" evidence="8">
    <location>
        <begin position="84"/>
        <end position="339"/>
    </location>
</feature>
<organism evidence="9 10">
    <name type="scientific">Pristionchus fissidentatus</name>
    <dbReference type="NCBI Taxonomy" id="1538716"/>
    <lineage>
        <taxon>Eukaryota</taxon>
        <taxon>Metazoa</taxon>
        <taxon>Ecdysozoa</taxon>
        <taxon>Nematoda</taxon>
        <taxon>Chromadorea</taxon>
        <taxon>Rhabditida</taxon>
        <taxon>Rhabditina</taxon>
        <taxon>Diplogasteromorpha</taxon>
        <taxon>Diplogasteroidea</taxon>
        <taxon>Neodiplogasteridae</taxon>
        <taxon>Pristionchus</taxon>
    </lineage>
</organism>
<evidence type="ECO:0000256" key="2">
    <source>
        <dbReference type="ARBA" id="ARBA00022670"/>
    </source>
</evidence>
<evidence type="ECO:0000256" key="3">
    <source>
        <dbReference type="ARBA" id="ARBA00022729"/>
    </source>
</evidence>
<evidence type="ECO:0000256" key="4">
    <source>
        <dbReference type="ARBA" id="ARBA00022801"/>
    </source>
</evidence>
<keyword evidence="3" id="KW-0732">Signal</keyword>
<dbReference type="Proteomes" id="UP001432322">
    <property type="component" value="Unassembled WGS sequence"/>
</dbReference>
<keyword evidence="10" id="KW-1185">Reference proteome</keyword>
<comment type="caution">
    <text evidence="9">The sequence shown here is derived from an EMBL/GenBank/DDBJ whole genome shotgun (WGS) entry which is preliminary data.</text>
</comment>
<dbReference type="SMART" id="SM00645">
    <property type="entry name" value="Pept_C1"/>
    <property type="match status" value="1"/>
</dbReference>
<dbReference type="InterPro" id="IPR025660">
    <property type="entry name" value="Pept_his_AS"/>
</dbReference>
<dbReference type="Gene3D" id="3.90.70.10">
    <property type="entry name" value="Cysteine proteinases"/>
    <property type="match status" value="1"/>
</dbReference>
<dbReference type="PANTHER" id="PTHR12411">
    <property type="entry name" value="CYSTEINE PROTEASE FAMILY C1-RELATED"/>
    <property type="match status" value="1"/>
</dbReference>
<evidence type="ECO:0000313" key="10">
    <source>
        <dbReference type="Proteomes" id="UP001432322"/>
    </source>
</evidence>
<keyword evidence="4" id="KW-0378">Hydrolase</keyword>
<gene>
    <name evidence="9" type="ORF">PFISCL1PPCAC_2215</name>
</gene>
<reference evidence="9" key="1">
    <citation type="submission" date="2023-10" db="EMBL/GenBank/DDBJ databases">
        <title>Genome assembly of Pristionchus species.</title>
        <authorList>
            <person name="Yoshida K."/>
            <person name="Sommer R.J."/>
        </authorList>
    </citation>
    <scope>NUCLEOTIDE SEQUENCE</scope>
    <source>
        <strain evidence="9">RS5133</strain>
    </source>
</reference>
<dbReference type="GO" id="GO:0006508">
    <property type="term" value="P:proteolysis"/>
    <property type="evidence" value="ECO:0007669"/>
    <property type="project" value="UniProtKB-KW"/>
</dbReference>
<keyword evidence="6" id="KW-0865">Zymogen</keyword>
<dbReference type="InterPro" id="IPR000169">
    <property type="entry name" value="Pept_cys_AS"/>
</dbReference>
<proteinExistence type="inferred from homology"/>
<dbReference type="PROSITE" id="PS00639">
    <property type="entry name" value="THIOL_PROTEASE_HIS"/>
    <property type="match status" value="1"/>
</dbReference>
<evidence type="ECO:0000256" key="1">
    <source>
        <dbReference type="ARBA" id="ARBA00008455"/>
    </source>
</evidence>
<accession>A0AAV5UXL5</accession>
<dbReference type="PROSITE" id="PS00139">
    <property type="entry name" value="THIOL_PROTEASE_CYS"/>
    <property type="match status" value="1"/>
</dbReference>
<dbReference type="AlphaFoldDB" id="A0AAV5UXL5"/>
<dbReference type="PRINTS" id="PR00705">
    <property type="entry name" value="PAPAIN"/>
</dbReference>
<evidence type="ECO:0000256" key="6">
    <source>
        <dbReference type="ARBA" id="ARBA00023145"/>
    </source>
</evidence>
<dbReference type="InterPro" id="IPR025661">
    <property type="entry name" value="Pept_asp_AS"/>
</dbReference>
<dbReference type="InterPro" id="IPR013128">
    <property type="entry name" value="Peptidase_C1A"/>
</dbReference>
<dbReference type="SUPFAM" id="SSF54001">
    <property type="entry name" value="Cysteine proteinases"/>
    <property type="match status" value="1"/>
</dbReference>
<dbReference type="PROSITE" id="PS00640">
    <property type="entry name" value="THIOL_PROTEASE_ASN"/>
    <property type="match status" value="1"/>
</dbReference>
<evidence type="ECO:0000256" key="5">
    <source>
        <dbReference type="ARBA" id="ARBA00022807"/>
    </source>
</evidence>
<dbReference type="InterPro" id="IPR038765">
    <property type="entry name" value="Papain-like_cys_pep_sf"/>
</dbReference>
<comment type="similarity">
    <text evidence="1">Belongs to the peptidase C1 family.</text>
</comment>
<dbReference type="EMBL" id="BTSY01000001">
    <property type="protein sequence ID" value="GMT10918.1"/>
    <property type="molecule type" value="Genomic_DNA"/>
</dbReference>
<dbReference type="Pfam" id="PF00112">
    <property type="entry name" value="Peptidase_C1"/>
    <property type="match status" value="1"/>
</dbReference>
<feature type="non-terminal residue" evidence="9">
    <location>
        <position position="1"/>
    </location>
</feature>
<evidence type="ECO:0000259" key="8">
    <source>
        <dbReference type="SMART" id="SM00645"/>
    </source>
</evidence>
<protein>
    <recommendedName>
        <fullName evidence="8">Peptidase C1A papain C-terminal domain-containing protein</fullName>
    </recommendedName>
</protein>
<name>A0AAV5UXL5_9BILA</name>
<keyword evidence="5" id="KW-0788">Thiol protease</keyword>
<keyword evidence="2" id="KW-0645">Protease</keyword>
<evidence type="ECO:0000256" key="7">
    <source>
        <dbReference type="ARBA" id="ARBA00023157"/>
    </source>
</evidence>
<dbReference type="InterPro" id="IPR000668">
    <property type="entry name" value="Peptidase_C1A_C"/>
</dbReference>
<dbReference type="GO" id="GO:0008234">
    <property type="term" value="F:cysteine-type peptidase activity"/>
    <property type="evidence" value="ECO:0007669"/>
    <property type="project" value="UniProtKB-KW"/>
</dbReference>
<dbReference type="CDD" id="cd02620">
    <property type="entry name" value="Peptidase_C1A_CathepsinB"/>
    <property type="match status" value="1"/>
</dbReference>
<sequence>VVASLLGHPLHELNSLFHFSQDVIPKAAFDITGESLRDYVNHAQKLFRAEVPKKSYANRLMAIKHTRLPADATFKVDPEISAALPTAFDAREQWPACKGIGAIRDQSDCGACWAFGASEAMSDRICIATNGAQQPTLSADDLLSCCGFFCGYGCEGGYPIRAWTYMAQKGICTGGGFYENTGCKPYPIEPCGTHTVDGATHYHNCTGIVDPDTPKCTSECTNSAYTKSYNDDKFYGKSAYAVKKKVDSIKQEIFDHGPVEAAFTVYEDFDQYTGGIYQHVAGKVLGGHAVKIIGWGVENGTPYWLVANSWNVEWGEQGFFRIIQGTNECGIEEAIVAGLPKV</sequence>
<keyword evidence="7" id="KW-1015">Disulfide bond</keyword>
<dbReference type="FunFam" id="3.90.70.10:FF:000031">
    <property type="entry name" value="Cathepsin B"/>
    <property type="match status" value="1"/>
</dbReference>